<evidence type="ECO:0000256" key="2">
    <source>
        <dbReference type="ARBA" id="ARBA00023125"/>
    </source>
</evidence>
<keyword evidence="2 5" id="KW-0238">DNA-binding</keyword>
<dbReference type="PRINTS" id="PR00598">
    <property type="entry name" value="HTHMARR"/>
</dbReference>
<dbReference type="InterPro" id="IPR039422">
    <property type="entry name" value="MarR/SlyA-like"/>
</dbReference>
<gene>
    <name evidence="5" type="ORF">SAMN04487968_10933</name>
</gene>
<evidence type="ECO:0000256" key="1">
    <source>
        <dbReference type="ARBA" id="ARBA00023015"/>
    </source>
</evidence>
<dbReference type="InterPro" id="IPR036390">
    <property type="entry name" value="WH_DNA-bd_sf"/>
</dbReference>
<dbReference type="GO" id="GO:0003677">
    <property type="term" value="F:DNA binding"/>
    <property type="evidence" value="ECO:0007669"/>
    <property type="project" value="UniProtKB-KW"/>
</dbReference>
<dbReference type="RefSeq" id="WP_091124376.1">
    <property type="nucleotide sequence ID" value="NZ_FOLB01000009.1"/>
</dbReference>
<dbReference type="EMBL" id="FOLB01000009">
    <property type="protein sequence ID" value="SFC64880.1"/>
    <property type="molecule type" value="Genomic_DNA"/>
</dbReference>
<dbReference type="PANTHER" id="PTHR33164">
    <property type="entry name" value="TRANSCRIPTIONAL REGULATOR, MARR FAMILY"/>
    <property type="match status" value="1"/>
</dbReference>
<dbReference type="Pfam" id="PF01047">
    <property type="entry name" value="MarR"/>
    <property type="match status" value="1"/>
</dbReference>
<proteinExistence type="predicted"/>
<dbReference type="SMART" id="SM00347">
    <property type="entry name" value="HTH_MARR"/>
    <property type="match status" value="1"/>
</dbReference>
<dbReference type="Proteomes" id="UP000198832">
    <property type="component" value="Unassembled WGS sequence"/>
</dbReference>
<dbReference type="GO" id="GO:0003700">
    <property type="term" value="F:DNA-binding transcription factor activity"/>
    <property type="evidence" value="ECO:0007669"/>
    <property type="project" value="InterPro"/>
</dbReference>
<dbReference type="InterPro" id="IPR023187">
    <property type="entry name" value="Tscrpt_reg_MarR-type_CS"/>
</dbReference>
<dbReference type="CDD" id="cd00090">
    <property type="entry name" value="HTH_ARSR"/>
    <property type="match status" value="1"/>
</dbReference>
<dbReference type="InterPro" id="IPR011991">
    <property type="entry name" value="ArsR-like_HTH"/>
</dbReference>
<dbReference type="InterPro" id="IPR036388">
    <property type="entry name" value="WH-like_DNA-bd_sf"/>
</dbReference>
<keyword evidence="3" id="KW-0804">Transcription</keyword>
<dbReference type="OrthoDB" id="3176111at2"/>
<dbReference type="Gene3D" id="1.10.10.10">
    <property type="entry name" value="Winged helix-like DNA-binding domain superfamily/Winged helix DNA-binding domain"/>
    <property type="match status" value="1"/>
</dbReference>
<dbReference type="SUPFAM" id="SSF46785">
    <property type="entry name" value="Winged helix' DNA-binding domain"/>
    <property type="match status" value="1"/>
</dbReference>
<keyword evidence="6" id="KW-1185">Reference proteome</keyword>
<dbReference type="PANTHER" id="PTHR33164:SF94">
    <property type="entry name" value="TRANSCRIPTIONAL REGULATORY PROTEIN-RELATED"/>
    <property type="match status" value="1"/>
</dbReference>
<feature type="domain" description="HTH marR-type" evidence="4">
    <location>
        <begin position="12"/>
        <end position="146"/>
    </location>
</feature>
<dbReference type="GO" id="GO:0006950">
    <property type="term" value="P:response to stress"/>
    <property type="evidence" value="ECO:0007669"/>
    <property type="project" value="TreeGrafter"/>
</dbReference>
<reference evidence="5 6" key="1">
    <citation type="submission" date="2016-10" db="EMBL/GenBank/DDBJ databases">
        <authorList>
            <person name="de Groot N.N."/>
        </authorList>
    </citation>
    <scope>NUCLEOTIDE SEQUENCE [LARGE SCALE GENOMIC DNA]</scope>
    <source>
        <strain evidence="5 6">CGMCC 1.7056</strain>
    </source>
</reference>
<evidence type="ECO:0000313" key="5">
    <source>
        <dbReference type="EMBL" id="SFC64880.1"/>
    </source>
</evidence>
<evidence type="ECO:0000313" key="6">
    <source>
        <dbReference type="Proteomes" id="UP000198832"/>
    </source>
</evidence>
<dbReference type="PROSITE" id="PS01117">
    <property type="entry name" value="HTH_MARR_1"/>
    <property type="match status" value="1"/>
</dbReference>
<evidence type="ECO:0000256" key="3">
    <source>
        <dbReference type="ARBA" id="ARBA00023163"/>
    </source>
</evidence>
<dbReference type="InterPro" id="IPR000835">
    <property type="entry name" value="HTH_MarR-typ"/>
</dbReference>
<organism evidence="5 6">
    <name type="scientific">Nocardioides terrae</name>
    <dbReference type="NCBI Taxonomy" id="574651"/>
    <lineage>
        <taxon>Bacteria</taxon>
        <taxon>Bacillati</taxon>
        <taxon>Actinomycetota</taxon>
        <taxon>Actinomycetes</taxon>
        <taxon>Propionibacteriales</taxon>
        <taxon>Nocardioidaceae</taxon>
        <taxon>Nocardioides</taxon>
    </lineage>
</organism>
<dbReference type="PROSITE" id="PS50995">
    <property type="entry name" value="HTH_MARR_2"/>
    <property type="match status" value="1"/>
</dbReference>
<keyword evidence="1" id="KW-0805">Transcription regulation</keyword>
<dbReference type="AlphaFoldDB" id="A0A1I1L5L4"/>
<evidence type="ECO:0000259" key="4">
    <source>
        <dbReference type="PROSITE" id="PS50995"/>
    </source>
</evidence>
<name>A0A1I1L5L4_9ACTN</name>
<accession>A0A1I1L5L4</accession>
<sequence length="168" mass="17806">MNAAAPSSKDPRREATEAMMDASRLMTAVVARTFRAVDESISVPQLRVLVMLRFRAPMNLSGIAEGLGVNSSNASRTCDKLVAAGLVTRVEDEADRRHVSLSLTEHGAQVVDAVMAERERILDSIVGQLSPAGQRRLAAGVKSFLAAATTAGLQPGAGGQNSLIPWLR</sequence>
<protein>
    <submittedName>
        <fullName evidence="5">DNA-binding transcriptional regulator, MarR family</fullName>
    </submittedName>
</protein>